<feature type="compositionally biased region" description="Basic and acidic residues" evidence="1">
    <location>
        <begin position="501"/>
        <end position="518"/>
    </location>
</feature>
<evidence type="ECO:0000259" key="2">
    <source>
        <dbReference type="PROSITE" id="PS50006"/>
    </source>
</evidence>
<proteinExistence type="predicted"/>
<feature type="region of interest" description="Disordered" evidence="1">
    <location>
        <begin position="472"/>
        <end position="528"/>
    </location>
</feature>
<feature type="compositionally biased region" description="Polar residues" evidence="1">
    <location>
        <begin position="385"/>
        <end position="394"/>
    </location>
</feature>
<dbReference type="AlphaFoldDB" id="A0AAN9INS6"/>
<dbReference type="GO" id="GO:0044545">
    <property type="term" value="C:NSL complex"/>
    <property type="evidence" value="ECO:0007669"/>
    <property type="project" value="TreeGrafter"/>
</dbReference>
<dbReference type="PANTHER" id="PTHR13233">
    <property type="entry name" value="MICROSPHERULE PROTEIN 1"/>
    <property type="match status" value="1"/>
</dbReference>
<feature type="region of interest" description="Disordered" evidence="1">
    <location>
        <begin position="369"/>
        <end position="394"/>
    </location>
</feature>
<dbReference type="PANTHER" id="PTHR13233:SF0">
    <property type="entry name" value="MICROSPHERULE PROTEIN 1"/>
    <property type="match status" value="1"/>
</dbReference>
<evidence type="ECO:0000313" key="4">
    <source>
        <dbReference type="Proteomes" id="UP001372338"/>
    </source>
</evidence>
<sequence length="856" mass="93784">MGALATFAPWPQEDDLLLKNAVEAGASLESLAKGAVQFSRRYSTREIQDRWYSILYDDSISEEAADGMRDFESSCSPLPSKFTKFGHSKEHSKERKIVYVKRKAEGVRTSYYAMRKRICNSTPTAMDLSFLVDPENDNYVANESEALPGNCMPEGTTSNHFDDLDPVHYDFPENMMHGCVATNGVTSCPLYTGVEDPVEESFRVDQANVLKEEPEILGGNGCLNGAVEELGVPQELAIGSLIGDGNLETGPLSTFDHIDSDPGNLCSEFDGNNIFDTPDLECGTSFDNLQLSPLAEMPMWATNESIQGADMLCDNFEDSINCSDDYLADISKSLLNFSNEEELCLLGVDGKDEIGKSYYDGLSSLLQNSPNDVSPEQIPMKPETESSAASHPHVSNLSVSCHTEVDDKTGSHPSDRQVFSKLQFQMASSTPAKDHQFPELINGVICCMLSTEDIEVPSNDDVFLPFDTPPSTLSSSSKWTSKESNKPISSSVLGNGFSNHRASERGKILKPVEQKNPSESHVSSQIMGSAPLPGSVGLSKVKCQLPNSHVSALSHSVSRTAVTVSGGAGGNNSTNTSNALKHANPKEEAVNVGLAKHQSDRVTNSFSEKPGLGSNYFRNHPEPNGSSIKQGLAAALPIEDHQLLHAEVGSSDALESELVANPPTLDEEDQYIESDDEVPYFSDIEAMVLDMDLDPVDQNLYYNEEVSRYQHEETKRAIMKLEQGTHSQIQRAIASHGAFAVLYGRHSIHYIKKAEVLLGRATESVPVDIDFRREGFANKISRRQAVIKMDKDGSFFIKNFGKGSILVNNKEVHTGQSQRLHSKCLIELKGLPFTFETNQSCVKEYLDHITDNSQTS</sequence>
<dbReference type="InterPro" id="IPR000253">
    <property type="entry name" value="FHA_dom"/>
</dbReference>
<dbReference type="GO" id="GO:0002151">
    <property type="term" value="F:G-quadruplex RNA binding"/>
    <property type="evidence" value="ECO:0007669"/>
    <property type="project" value="InterPro"/>
</dbReference>
<name>A0AAN9INS6_CROPI</name>
<evidence type="ECO:0000256" key="1">
    <source>
        <dbReference type="SAM" id="MobiDB-lite"/>
    </source>
</evidence>
<dbReference type="SUPFAM" id="SSF49879">
    <property type="entry name" value="SMAD/FHA domain"/>
    <property type="match status" value="1"/>
</dbReference>
<dbReference type="InterPro" id="IPR025999">
    <property type="entry name" value="MCRS_N"/>
</dbReference>
<comment type="caution">
    <text evidence="3">The sequence shown here is derived from an EMBL/GenBank/DDBJ whole genome shotgun (WGS) entry which is preliminary data.</text>
</comment>
<dbReference type="GO" id="GO:0071339">
    <property type="term" value="C:MLL1 complex"/>
    <property type="evidence" value="ECO:0007669"/>
    <property type="project" value="InterPro"/>
</dbReference>
<dbReference type="GO" id="GO:0045944">
    <property type="term" value="P:positive regulation of transcription by RNA polymerase II"/>
    <property type="evidence" value="ECO:0007669"/>
    <property type="project" value="TreeGrafter"/>
</dbReference>
<dbReference type="Gene3D" id="2.60.200.20">
    <property type="match status" value="1"/>
</dbReference>
<dbReference type="CDD" id="cd22687">
    <property type="entry name" value="FHA_MCRS1"/>
    <property type="match status" value="1"/>
</dbReference>
<reference evidence="3 4" key="1">
    <citation type="submission" date="2024-01" db="EMBL/GenBank/DDBJ databases">
        <title>The genomes of 5 underutilized Papilionoideae crops provide insights into root nodulation and disease resistanc.</title>
        <authorList>
            <person name="Yuan L."/>
        </authorList>
    </citation>
    <scope>NUCLEOTIDE SEQUENCE [LARGE SCALE GENOMIC DNA]</scope>
    <source>
        <strain evidence="3">ZHUSHIDOU_FW_LH</strain>
        <tissue evidence="3">Leaf</tissue>
    </source>
</reference>
<keyword evidence="4" id="KW-1185">Reference proteome</keyword>
<dbReference type="FunFam" id="2.60.200.20:FF:000052">
    <property type="entry name" value="Microspherule protein 1"/>
    <property type="match status" value="1"/>
</dbReference>
<dbReference type="SMART" id="SM00240">
    <property type="entry name" value="FHA"/>
    <property type="match status" value="1"/>
</dbReference>
<dbReference type="PROSITE" id="PS50006">
    <property type="entry name" value="FHA_DOMAIN"/>
    <property type="match status" value="1"/>
</dbReference>
<dbReference type="Pfam" id="PF13325">
    <property type="entry name" value="MCRS_N"/>
    <property type="match status" value="1"/>
</dbReference>
<evidence type="ECO:0000313" key="3">
    <source>
        <dbReference type="EMBL" id="KAK7283391.1"/>
    </source>
</evidence>
<dbReference type="InterPro" id="IPR008984">
    <property type="entry name" value="SMAD_FHA_dom_sf"/>
</dbReference>
<accession>A0AAN9INS6</accession>
<dbReference type="EMBL" id="JAYWIO010000002">
    <property type="protein sequence ID" value="KAK7283391.1"/>
    <property type="molecule type" value="Genomic_DNA"/>
</dbReference>
<dbReference type="GO" id="GO:0031011">
    <property type="term" value="C:Ino80 complex"/>
    <property type="evidence" value="ECO:0007669"/>
    <property type="project" value="InterPro"/>
</dbReference>
<dbReference type="InterPro" id="IPR037912">
    <property type="entry name" value="MCRS1"/>
</dbReference>
<feature type="compositionally biased region" description="Polar residues" evidence="1">
    <location>
        <begin position="487"/>
        <end position="500"/>
    </location>
</feature>
<dbReference type="Proteomes" id="UP001372338">
    <property type="component" value="Unassembled WGS sequence"/>
</dbReference>
<protein>
    <recommendedName>
        <fullName evidence="2">FHA domain-containing protein</fullName>
    </recommendedName>
</protein>
<dbReference type="Pfam" id="PF00498">
    <property type="entry name" value="FHA"/>
    <property type="match status" value="1"/>
</dbReference>
<feature type="domain" description="FHA" evidence="2">
    <location>
        <begin position="756"/>
        <end position="812"/>
    </location>
</feature>
<gene>
    <name evidence="3" type="ORF">RIF29_12875</name>
</gene>
<organism evidence="3 4">
    <name type="scientific">Crotalaria pallida</name>
    <name type="common">Smooth rattlebox</name>
    <name type="synonym">Crotalaria striata</name>
    <dbReference type="NCBI Taxonomy" id="3830"/>
    <lineage>
        <taxon>Eukaryota</taxon>
        <taxon>Viridiplantae</taxon>
        <taxon>Streptophyta</taxon>
        <taxon>Embryophyta</taxon>
        <taxon>Tracheophyta</taxon>
        <taxon>Spermatophyta</taxon>
        <taxon>Magnoliopsida</taxon>
        <taxon>eudicotyledons</taxon>
        <taxon>Gunneridae</taxon>
        <taxon>Pentapetalae</taxon>
        <taxon>rosids</taxon>
        <taxon>fabids</taxon>
        <taxon>Fabales</taxon>
        <taxon>Fabaceae</taxon>
        <taxon>Papilionoideae</taxon>
        <taxon>50 kb inversion clade</taxon>
        <taxon>genistoids sensu lato</taxon>
        <taxon>core genistoids</taxon>
        <taxon>Crotalarieae</taxon>
        <taxon>Crotalaria</taxon>
    </lineage>
</organism>